<comment type="caution">
    <text evidence="2">The sequence shown here is derived from an EMBL/GenBank/DDBJ whole genome shotgun (WGS) entry which is preliminary data.</text>
</comment>
<dbReference type="SUPFAM" id="SSF52047">
    <property type="entry name" value="RNI-like"/>
    <property type="match status" value="1"/>
</dbReference>
<evidence type="ECO:0000313" key="2">
    <source>
        <dbReference type="EMBL" id="EXX75494.1"/>
    </source>
</evidence>
<evidence type="ECO:0000259" key="1">
    <source>
        <dbReference type="Pfam" id="PF12937"/>
    </source>
</evidence>
<proteinExistence type="predicted"/>
<evidence type="ECO:0000313" key="3">
    <source>
        <dbReference type="Proteomes" id="UP000022910"/>
    </source>
</evidence>
<dbReference type="InterPro" id="IPR001810">
    <property type="entry name" value="F-box_dom"/>
</dbReference>
<accession>A0A015L725</accession>
<dbReference type="Pfam" id="PF12937">
    <property type="entry name" value="F-box-like"/>
    <property type="match status" value="1"/>
</dbReference>
<dbReference type="OrthoDB" id="2320355at2759"/>
<sequence>MPRQLPADCLNEIFDYLENDKITLYSCLLVNRLWCEIAVRILWKDVFCSSTPCPRVVLSLLSPIIACLPNESKDLLYKNGIFFKTSTWKPPLFNYASYCKILSINKIDQMIQNAFLQNLNSDKELILQEILKVLMSQISSLKSLDYSKCPMNVKLINFPGAKDCLMNLTELSCCSTDKYSELSPICHNIQSLTVEFGDFISNGLKDLISLQHNLKNVTLIYSYISLLNRTSGMEIITSSLSNFSLTLTRLKIIEYCIPLSFISCFINLQELILSYEYDDGLNDFDQLQYIKFPRLKVLKFLYMIPKVDMLIKFLEINGKNLDELYTGEYDRSLNLAIAEFCSNLKILFVMFINVGLDTLGIILKSCQYLESINIWCNYIDKKRFLEVLAKNTPKNFSELKIYYIFDQIHPDELEEFFINWKIHMPRRSLSLVIIKSICLEVNVETMKLIEKYVEMKLIKFRIKIYDEKED</sequence>
<dbReference type="InterPro" id="IPR032675">
    <property type="entry name" value="LRR_dom_sf"/>
</dbReference>
<gene>
    <name evidence="2" type="ORF">RirG_041400</name>
</gene>
<dbReference type="Gene3D" id="3.80.10.10">
    <property type="entry name" value="Ribonuclease Inhibitor"/>
    <property type="match status" value="1"/>
</dbReference>
<dbReference type="AlphaFoldDB" id="A0A015L725"/>
<organism evidence="2 3">
    <name type="scientific">Rhizophagus irregularis (strain DAOM 197198w)</name>
    <name type="common">Glomus intraradices</name>
    <dbReference type="NCBI Taxonomy" id="1432141"/>
    <lineage>
        <taxon>Eukaryota</taxon>
        <taxon>Fungi</taxon>
        <taxon>Fungi incertae sedis</taxon>
        <taxon>Mucoromycota</taxon>
        <taxon>Glomeromycotina</taxon>
        <taxon>Glomeromycetes</taxon>
        <taxon>Glomerales</taxon>
        <taxon>Glomeraceae</taxon>
        <taxon>Rhizophagus</taxon>
    </lineage>
</organism>
<dbReference type="InterPro" id="IPR036047">
    <property type="entry name" value="F-box-like_dom_sf"/>
</dbReference>
<feature type="domain" description="F-box" evidence="1">
    <location>
        <begin position="4"/>
        <end position="48"/>
    </location>
</feature>
<reference evidence="2 3" key="1">
    <citation type="submission" date="2014-02" db="EMBL/GenBank/DDBJ databases">
        <title>Single nucleus genome sequencing reveals high similarity among nuclei of an endomycorrhizal fungus.</title>
        <authorList>
            <person name="Lin K."/>
            <person name="Geurts R."/>
            <person name="Zhang Z."/>
            <person name="Limpens E."/>
            <person name="Saunders D.G."/>
            <person name="Mu D."/>
            <person name="Pang E."/>
            <person name="Cao H."/>
            <person name="Cha H."/>
            <person name="Lin T."/>
            <person name="Zhou Q."/>
            <person name="Shang Y."/>
            <person name="Li Y."/>
            <person name="Ivanov S."/>
            <person name="Sharma T."/>
            <person name="Velzen R.V."/>
            <person name="Ruijter N.D."/>
            <person name="Aanen D.K."/>
            <person name="Win J."/>
            <person name="Kamoun S."/>
            <person name="Bisseling T."/>
            <person name="Huang S."/>
        </authorList>
    </citation>
    <scope>NUCLEOTIDE SEQUENCE [LARGE SCALE GENOMIC DNA]</scope>
    <source>
        <strain evidence="3">DAOM197198w</strain>
    </source>
</reference>
<dbReference type="EMBL" id="JEMT01012407">
    <property type="protein sequence ID" value="EXX75494.1"/>
    <property type="molecule type" value="Genomic_DNA"/>
</dbReference>
<protein>
    <recommendedName>
        <fullName evidence="1">F-box domain-containing protein</fullName>
    </recommendedName>
</protein>
<dbReference type="SUPFAM" id="SSF81383">
    <property type="entry name" value="F-box domain"/>
    <property type="match status" value="1"/>
</dbReference>
<name>A0A015L725_RHIIW</name>
<dbReference type="HOGENOM" id="CLU_028913_0_1_1"/>
<dbReference type="Proteomes" id="UP000022910">
    <property type="component" value="Unassembled WGS sequence"/>
</dbReference>
<keyword evidence="3" id="KW-1185">Reference proteome</keyword>